<dbReference type="InterPro" id="IPR045002">
    <property type="entry name" value="Ech1-like"/>
</dbReference>
<dbReference type="GO" id="GO:0016853">
    <property type="term" value="F:isomerase activity"/>
    <property type="evidence" value="ECO:0007669"/>
    <property type="project" value="InterPro"/>
</dbReference>
<dbReference type="InterPro" id="IPR001753">
    <property type="entry name" value="Enoyl-CoA_hydra/iso"/>
</dbReference>
<name>A0A9E8HJ47_9ALTE</name>
<dbReference type="SUPFAM" id="SSF52096">
    <property type="entry name" value="ClpP/crotonase"/>
    <property type="match status" value="1"/>
</dbReference>
<reference evidence="2" key="1">
    <citation type="submission" date="2022-07" db="EMBL/GenBank/DDBJ databases">
        <title>Alkalimarinus sp. nov., isolated from gut of a Alitta virens.</title>
        <authorList>
            <person name="Yang A.I."/>
            <person name="Shin N.-R."/>
        </authorList>
    </citation>
    <scope>NUCLEOTIDE SEQUENCE</scope>
    <source>
        <strain evidence="2">FA028</strain>
    </source>
</reference>
<dbReference type="Gene3D" id="3.90.226.10">
    <property type="entry name" value="2-enoyl-CoA Hydratase, Chain A, domain 1"/>
    <property type="match status" value="1"/>
</dbReference>
<dbReference type="PANTHER" id="PTHR43149">
    <property type="entry name" value="ENOYL-COA HYDRATASE"/>
    <property type="match status" value="1"/>
</dbReference>
<dbReference type="PANTHER" id="PTHR43149:SF1">
    <property type="entry name" value="DELTA(3,5)-DELTA(2,4)-DIENOYL-COA ISOMERASE, MITOCHONDRIAL"/>
    <property type="match status" value="1"/>
</dbReference>
<accession>A0A9E8HJ47</accession>
<organism evidence="2 3">
    <name type="scientific">Alkalimarinus sediminis</name>
    <dbReference type="NCBI Taxonomy" id="1632866"/>
    <lineage>
        <taxon>Bacteria</taxon>
        <taxon>Pseudomonadati</taxon>
        <taxon>Pseudomonadota</taxon>
        <taxon>Gammaproteobacteria</taxon>
        <taxon>Alteromonadales</taxon>
        <taxon>Alteromonadaceae</taxon>
        <taxon>Alkalimarinus</taxon>
    </lineage>
</organism>
<dbReference type="Proteomes" id="UP001164472">
    <property type="component" value="Chromosome"/>
</dbReference>
<evidence type="ECO:0000313" key="3">
    <source>
        <dbReference type="Proteomes" id="UP001164472"/>
    </source>
</evidence>
<comment type="similarity">
    <text evidence="1">Belongs to the enoyl-CoA hydratase/isomerase family.</text>
</comment>
<sequence length="268" mass="30507">MKFNHIIYKVEDGIAHVILNRPEKYNAFNFDLMCDIVNVQKVIKKDRNIRVVIISGKGEHFSSGIDIKSIMGQPLQFFKIGWKLNPFGTNMAQRFCIGWHRLPVPVICVMHGISYGMAMTLALGADMRYARPDTELAIMEAKWGMVPDMAGLQTIRSTISQDVANELIMTGDPITADKALEYGLVTRVVEDPMAEALAMAEKLKARSPDATAAIKFTNQKSWNGSTRALLARETLYQIAQLISKNWRIMDIRNRKDPNKPFVKRQYWW</sequence>
<dbReference type="InterPro" id="IPR029045">
    <property type="entry name" value="ClpP/crotonase-like_dom_sf"/>
</dbReference>
<protein>
    <submittedName>
        <fullName evidence="2">Crotonase/enoyl-CoA hydratase family protein</fullName>
    </submittedName>
</protein>
<dbReference type="EMBL" id="CP101527">
    <property type="protein sequence ID" value="UZW75310.1"/>
    <property type="molecule type" value="Genomic_DNA"/>
</dbReference>
<dbReference type="NCBIfam" id="NF005699">
    <property type="entry name" value="PRK07509.1"/>
    <property type="match status" value="1"/>
</dbReference>
<evidence type="ECO:0000313" key="2">
    <source>
        <dbReference type="EMBL" id="UZW75310.1"/>
    </source>
</evidence>
<dbReference type="AlphaFoldDB" id="A0A9E8HJ47"/>
<keyword evidence="3" id="KW-1185">Reference proteome</keyword>
<proteinExistence type="inferred from homology"/>
<dbReference type="KEGG" id="asem:NNL22_01500"/>
<dbReference type="RefSeq" id="WP_251810827.1">
    <property type="nucleotide sequence ID" value="NZ_CP101527.1"/>
</dbReference>
<dbReference type="CDD" id="cd06558">
    <property type="entry name" value="crotonase-like"/>
    <property type="match status" value="1"/>
</dbReference>
<dbReference type="Pfam" id="PF00378">
    <property type="entry name" value="ECH_1"/>
    <property type="match status" value="1"/>
</dbReference>
<evidence type="ECO:0000256" key="1">
    <source>
        <dbReference type="ARBA" id="ARBA00005254"/>
    </source>
</evidence>
<gene>
    <name evidence="2" type="ORF">NNL22_01500</name>
</gene>